<feature type="chain" id="PRO_5016765668" evidence="4">
    <location>
        <begin position="22"/>
        <end position="309"/>
    </location>
</feature>
<evidence type="ECO:0000256" key="4">
    <source>
        <dbReference type="SAM" id="SignalP"/>
    </source>
</evidence>
<evidence type="ECO:0000256" key="1">
    <source>
        <dbReference type="ARBA" id="ARBA00022737"/>
    </source>
</evidence>
<feature type="repeat" description="ANK" evidence="3">
    <location>
        <begin position="77"/>
        <end position="109"/>
    </location>
</feature>
<reference evidence="5 6" key="1">
    <citation type="submission" date="2017-12" db="EMBL/GenBank/DDBJ databases">
        <title>Chromulinavorax destructans is a abundant pathogen of dominant heterotrophic picoflagllates.</title>
        <authorList>
            <person name="Deeg C.M."/>
            <person name="Zimmer M."/>
            <person name="Suttle C.A."/>
        </authorList>
    </citation>
    <scope>NUCLEOTIDE SEQUENCE [LARGE SCALE GENOMIC DNA]</scope>
    <source>
        <strain evidence="5 6">SeV1</strain>
    </source>
</reference>
<keyword evidence="2 3" id="KW-0040">ANK repeat</keyword>
<dbReference type="PROSITE" id="PS50088">
    <property type="entry name" value="ANK_REPEAT"/>
    <property type="match status" value="3"/>
</dbReference>
<sequence>MNKKFMGILSGMLLLTSFVSAENGYLKQKRDQQAAEVLKNNNYDLYQATSKNDLAKISSLIRGFGANVNYIYLNGHHATSSLHIAVQSNFIEAVKLLVECGANINIKDSNQMTPLYEAKSKEMIQVLIDLKADVNCKEQQGLTPLHYLSSCGHQDQLEMIRLLVRAGSDINCRSGGNSYRGPWNGLTPLHRCHSDMKVIQLLIDLGADLNSRDCEGNTSLHNAGIEKARILINNKANVNSQNNKGQTPLHLVASINHYAMGAVDAISHAQLLIKSGANINAKDVNDKTPFQYAQTEEMRNLLNKKIDNK</sequence>
<dbReference type="AlphaFoldDB" id="A0A345ZCZ0"/>
<dbReference type="SMART" id="SM00248">
    <property type="entry name" value="ANK"/>
    <property type="match status" value="7"/>
</dbReference>
<evidence type="ECO:0000313" key="5">
    <source>
        <dbReference type="EMBL" id="AXK61157.1"/>
    </source>
</evidence>
<feature type="signal peptide" evidence="4">
    <location>
        <begin position="1"/>
        <end position="21"/>
    </location>
</feature>
<dbReference type="RefSeq" id="WP_115586172.1">
    <property type="nucleotide sequence ID" value="NZ_CP025544.1"/>
</dbReference>
<dbReference type="EMBL" id="CP025544">
    <property type="protein sequence ID" value="AXK61157.1"/>
    <property type="molecule type" value="Genomic_DNA"/>
</dbReference>
<dbReference type="Gene3D" id="1.25.40.20">
    <property type="entry name" value="Ankyrin repeat-containing domain"/>
    <property type="match status" value="3"/>
</dbReference>
<dbReference type="Pfam" id="PF12796">
    <property type="entry name" value="Ank_2"/>
    <property type="match status" value="2"/>
</dbReference>
<dbReference type="PROSITE" id="PS50297">
    <property type="entry name" value="ANK_REP_REGION"/>
    <property type="match status" value="3"/>
</dbReference>
<keyword evidence="6" id="KW-1185">Reference proteome</keyword>
<dbReference type="Pfam" id="PF00023">
    <property type="entry name" value="Ank"/>
    <property type="match status" value="1"/>
</dbReference>
<keyword evidence="4" id="KW-0732">Signal</keyword>
<evidence type="ECO:0000313" key="6">
    <source>
        <dbReference type="Proteomes" id="UP000254834"/>
    </source>
</evidence>
<dbReference type="OrthoDB" id="7915178at2"/>
<dbReference type="InterPro" id="IPR036770">
    <property type="entry name" value="Ankyrin_rpt-contain_sf"/>
</dbReference>
<dbReference type="PRINTS" id="PR01415">
    <property type="entry name" value="ANKYRIN"/>
</dbReference>
<feature type="repeat" description="ANK" evidence="3">
    <location>
        <begin position="244"/>
        <end position="284"/>
    </location>
</feature>
<dbReference type="KEGG" id="cdes:C0J27_05505"/>
<accession>A0A345ZCZ0</accession>
<keyword evidence="1" id="KW-0677">Repeat</keyword>
<protein>
    <submittedName>
        <fullName evidence="5">Uncharacterized protein</fullName>
    </submittedName>
</protein>
<gene>
    <name evidence="5" type="ORF">C0J27_05505</name>
</gene>
<evidence type="ECO:0000256" key="2">
    <source>
        <dbReference type="ARBA" id="ARBA00023043"/>
    </source>
</evidence>
<dbReference type="InterPro" id="IPR050745">
    <property type="entry name" value="Multifunctional_regulatory"/>
</dbReference>
<organism evidence="5 6">
    <name type="scientific">Candidatus Chromulinivorax destructor</name>
    <dbReference type="NCBI Taxonomy" id="2066483"/>
    <lineage>
        <taxon>Bacteria</taxon>
        <taxon>Candidatus Babelota</taxon>
        <taxon>Candidatus Babeliae</taxon>
        <taxon>Candidatus Babeliales</taxon>
        <taxon>Candidatus Chromulinivoraceae</taxon>
        <taxon>Candidatus Chromulinivorax</taxon>
    </lineage>
</organism>
<dbReference type="SUPFAM" id="SSF48403">
    <property type="entry name" value="Ankyrin repeat"/>
    <property type="match status" value="1"/>
</dbReference>
<feature type="repeat" description="ANK" evidence="3">
    <location>
        <begin position="140"/>
        <end position="175"/>
    </location>
</feature>
<proteinExistence type="predicted"/>
<name>A0A345ZCZ0_9BACT</name>
<dbReference type="Proteomes" id="UP000254834">
    <property type="component" value="Chromosome"/>
</dbReference>
<dbReference type="InterPro" id="IPR002110">
    <property type="entry name" value="Ankyrin_rpt"/>
</dbReference>
<evidence type="ECO:0000256" key="3">
    <source>
        <dbReference type="PROSITE-ProRule" id="PRU00023"/>
    </source>
</evidence>
<dbReference type="PANTHER" id="PTHR24189">
    <property type="entry name" value="MYOTROPHIN"/>
    <property type="match status" value="1"/>
</dbReference>